<dbReference type="GO" id="GO:0000428">
    <property type="term" value="C:DNA-directed RNA polymerase complex"/>
    <property type="evidence" value="ECO:0007669"/>
    <property type="project" value="UniProtKB-KW"/>
</dbReference>
<dbReference type="Gene3D" id="1.10.1790.20">
    <property type="match status" value="1"/>
</dbReference>
<dbReference type="PANTHER" id="PTHR34995">
    <property type="entry name" value="DNA-DIRECTED RNA POLYMERASE SUBUNIT BETA"/>
    <property type="match status" value="1"/>
</dbReference>
<evidence type="ECO:0000313" key="11">
    <source>
        <dbReference type="EMBL" id="AIC82657.1"/>
    </source>
</evidence>
<dbReference type="PANTHER" id="PTHR34995:SF1">
    <property type="entry name" value="DNA-DIRECTED RNA POLYMERASE SUBUNIT BETA"/>
    <property type="match status" value="1"/>
</dbReference>
<comment type="cofactor">
    <cofactor evidence="8">
        <name>Zn(2+)</name>
        <dbReference type="ChEBI" id="CHEBI:29105"/>
    </cofactor>
    <text evidence="8">Binds 1 Zn(2+) ion per subunit.</text>
</comment>
<sequence>MEVLMAERADLAFHNKVIDGTAIKRLISRLIDHFGMAYTSHILDQVKTLGFQRATATSISLGIDDLLTIPSKGWLVQDAEQQSSLLEKNHHYGNVHVVEKLRQSIEIWYATSEYLRQEMNPNFRMTDPSNPVHLMSFSGARGNVSQVHQLVGMRGLMSDPQGQMIDLPIQSNLREGLSLTEYIISCYGARKGVVDTAVRTSDAGYLTRRLVEVVQHILVRRTDCGTIRGIYVSPKNGMTEKIFVQTLIGRVLADDIYIGLRCIATRNKDIGIGLVNRFITFRAHPIYIRTPFNCRSTSWICQLCYGRSPTHGDLVELGEAVGIIAGQSIGEPGTQLTLRTFHTGGVFTGGTGEHVRAPSNGKIKFDEYLVHPTRTRHGHPAFLCFIDLYVTIESRDIIHNVNIPTKSLILVQNDQYVESEQVIAEIRAGTSTFRFKERVLKHIYSESEGEMHWSTDVHHAPEYPYSNVHLVPKTSHLWILAGGLCRSSIVSFSLHKDQDQMNSNSFSVEERNILDLTNDQVRHKFFGKSKKDGQIFEYSKPYRIISNGHWNLIDPSICQENSDDSLAKKRRNRFVIPLQYDQEREKKLIPSFCISIKIPINGILRKNSILAYFDDPRYRRSSSGITKYGIVEVDSIVKKEDLIEYRGAKEFSLKYQIQMRVDRFFFIPEEVHIFPVSSPIMVRNNSIVGVDTRLALNINTRSRVGGLVRVERKKRSIELKIFSGDIHFPGEADKISRHGGILIPPGMENKNYKGSKKFKNWIYVQRITPIKKKYFVLVRPVVPYEISDGINLATLFPQDLLQEKDNVQLRIVNYILYGNSKSIRGISHTSIQLVRACLVLNWDQEKRGFIKEEVHASFVEIRANDLLRDFIRIELVKSTISYTVKKYDTSSSGLIYNIGLDRTNINPFNSKTKTQSFPQHQGTLGTLLNRNKECQSFRILSSSNCSRIGPFNTSRYNNATKESDPMNPIRDLLGPLGTIVFKIANPCLSYYLITYNQIFLKNYLLLDNFQQTFQVLQFQYCFLDENSRIYNPDPCSNIIWNLFHFNWCFLHHDYCEEAWTIISLGLFLCENLCLLKYGSRIKKSGKIFIVHVDSLVIRSAKPYLVTPGATVHGHYGETFYERDTLITFIYEKSRSGDITQGLPKVEQILEVRSIDSISMNLKRRVEGWDERSRRLLGIPWGFLIGAELTIAQSRISLVNKIQKVYRSQGVQIHNRHIEIIVRQVTSKVLVSEDGMSNVFSPRELIGLLRAERAGRVLDEAICYRAILLGITKSSLNTQSFISEASFQETARVLAKAALRGRIDWLKGLKENVVLGGIIPVGTGFKKLVHRSKQDKSIHFKIKRKNLFELEMRDILLHYREF</sequence>
<feature type="binding site" evidence="8">
    <location>
        <position position="304"/>
    </location>
    <ligand>
        <name>Zn(2+)</name>
        <dbReference type="ChEBI" id="CHEBI:29105"/>
    </ligand>
</feature>
<reference evidence="11" key="2">
    <citation type="journal article" date="2015" name="Sci. Rep.">
        <title>The location and translocation of ndh genes of chloroplast origin in the Orchidaceae family.</title>
        <authorList>
            <person name="Lin C.S."/>
            <person name="Chen J.J."/>
            <person name="Huang Y.T."/>
            <person name="Chan M.T."/>
            <person name="Daniell H."/>
            <person name="Chang W.J."/>
            <person name="Hsu C.T."/>
            <person name="Liao D.C."/>
            <person name="Wu F.H."/>
            <person name="Lin S.Y."/>
            <person name="Liao C.F."/>
            <person name="Deyholos M.K."/>
            <person name="Wong G.K."/>
            <person name="Albert V.A."/>
            <person name="Chou M.L."/>
            <person name="Chen C.Y."/>
            <person name="Shih M.C."/>
        </authorList>
    </citation>
    <scope>NUCLEOTIDE SEQUENCE</scope>
</reference>
<keyword evidence="1 8" id="KW-0240">DNA-directed RNA polymerase</keyword>
<name>A0A0D3M6R1_9ASPA</name>
<dbReference type="InterPro" id="IPR007081">
    <property type="entry name" value="RNA_pol_Rpb1_5"/>
</dbReference>
<dbReference type="GO" id="GO:0006351">
    <property type="term" value="P:DNA-templated transcription"/>
    <property type="evidence" value="ECO:0007669"/>
    <property type="project" value="UniProtKB-UniRule"/>
</dbReference>
<comment type="similarity">
    <text evidence="8">Belongs to the RNA polymerase beta' chain family. RpoC2 subfamily.</text>
</comment>
<evidence type="ECO:0000256" key="2">
    <source>
        <dbReference type="ARBA" id="ARBA00022640"/>
    </source>
</evidence>
<protein>
    <recommendedName>
        <fullName evidence="8">DNA-directed RNA polymerase subunit beta''</fullName>
        <ecNumber evidence="8">2.7.7.6</ecNumber>
    </recommendedName>
    <alternativeName>
        <fullName evidence="8">PEP</fullName>
    </alternativeName>
    <alternativeName>
        <fullName evidence="8">Plastid-encoded RNA polymerase subunit beta''</fullName>
        <shortName evidence="8">RNA polymerase subunit beta''</shortName>
    </alternativeName>
</protein>
<dbReference type="Gene3D" id="1.10.274.100">
    <property type="entry name" value="RNA polymerase Rpb1, domain 3"/>
    <property type="match status" value="1"/>
</dbReference>
<dbReference type="RefSeq" id="YP_009129608.1">
    <property type="nucleotide sequence ID" value="NC_026776.1"/>
</dbReference>
<feature type="domain" description="RNA polymerase Rpb1" evidence="10">
    <location>
        <begin position="99"/>
        <end position="161"/>
    </location>
</feature>
<organism evidence="11">
    <name type="scientific">Paphiopedilum niveum</name>
    <dbReference type="NCBI Taxonomy" id="53104"/>
    <lineage>
        <taxon>Eukaryota</taxon>
        <taxon>Viridiplantae</taxon>
        <taxon>Streptophyta</taxon>
        <taxon>Embryophyta</taxon>
        <taxon>Tracheophyta</taxon>
        <taxon>Spermatophyta</taxon>
        <taxon>Magnoliopsida</taxon>
        <taxon>Liliopsida</taxon>
        <taxon>Asparagales</taxon>
        <taxon>Orchidaceae</taxon>
        <taxon>Cypripedioideae</taxon>
        <taxon>Paphiopedilum</taxon>
    </lineage>
</organism>
<evidence type="ECO:0000256" key="1">
    <source>
        <dbReference type="ARBA" id="ARBA00022478"/>
    </source>
</evidence>
<feature type="domain" description="RNA polymerase Rpb1" evidence="9">
    <location>
        <begin position="176"/>
        <end position="392"/>
    </location>
</feature>
<dbReference type="GO" id="GO:0009507">
    <property type="term" value="C:chloroplast"/>
    <property type="evidence" value="ECO:0007669"/>
    <property type="project" value="UniProtKB-SubCell"/>
</dbReference>
<feature type="binding site" evidence="8">
    <location>
        <position position="224"/>
    </location>
    <ligand>
        <name>Zn(2+)</name>
        <dbReference type="ChEBI" id="CHEBI:29105"/>
    </ligand>
</feature>
<dbReference type="InterPro" id="IPR007083">
    <property type="entry name" value="RNA_pol_Rpb1_4"/>
</dbReference>
<evidence type="ECO:0000259" key="10">
    <source>
        <dbReference type="Pfam" id="PF05000"/>
    </source>
</evidence>
<dbReference type="InterPro" id="IPR042102">
    <property type="entry name" value="RNA_pol_Rpb1_3_sf"/>
</dbReference>
<dbReference type="Gene3D" id="1.10.132.30">
    <property type="match status" value="1"/>
</dbReference>
<evidence type="ECO:0000256" key="5">
    <source>
        <dbReference type="ARBA" id="ARBA00022723"/>
    </source>
</evidence>
<dbReference type="EMBL" id="KJ524105">
    <property type="protein sequence ID" value="AIC82657.1"/>
    <property type="molecule type" value="Genomic_DNA"/>
</dbReference>
<feature type="binding site" evidence="8">
    <location>
        <position position="301"/>
    </location>
    <ligand>
        <name>Zn(2+)</name>
        <dbReference type="ChEBI" id="CHEBI:29105"/>
    </ligand>
</feature>
<keyword evidence="3 8" id="KW-0808">Transferase</keyword>
<evidence type="ECO:0000256" key="7">
    <source>
        <dbReference type="ARBA" id="ARBA00023163"/>
    </source>
</evidence>
<dbReference type="GO" id="GO:0008270">
    <property type="term" value="F:zinc ion binding"/>
    <property type="evidence" value="ECO:0007669"/>
    <property type="project" value="UniProtKB-UniRule"/>
</dbReference>
<accession>A0A0D3M6R1</accession>
<dbReference type="InterPro" id="IPR038120">
    <property type="entry name" value="Rpb1_funnel_sf"/>
</dbReference>
<evidence type="ECO:0000256" key="6">
    <source>
        <dbReference type="ARBA" id="ARBA00022833"/>
    </source>
</evidence>
<dbReference type="GeneID" id="24019196"/>
<keyword evidence="11" id="KW-0150">Chloroplast</keyword>
<dbReference type="Gene3D" id="1.10.150.390">
    <property type="match status" value="1"/>
</dbReference>
<keyword evidence="5 8" id="KW-0479">Metal-binding</keyword>
<dbReference type="InterPro" id="IPR050254">
    <property type="entry name" value="RNA_pol_beta''_euk"/>
</dbReference>
<dbReference type="Pfam" id="PF04998">
    <property type="entry name" value="RNA_pol_Rpb1_5"/>
    <property type="match status" value="2"/>
</dbReference>
<keyword evidence="7 8" id="KW-0804">Transcription</keyword>
<evidence type="ECO:0000256" key="8">
    <source>
        <dbReference type="HAMAP-Rule" id="MF_01324"/>
    </source>
</evidence>
<evidence type="ECO:0000256" key="3">
    <source>
        <dbReference type="ARBA" id="ARBA00022679"/>
    </source>
</evidence>
<comment type="catalytic activity">
    <reaction evidence="8">
        <text>RNA(n) + a ribonucleoside 5'-triphosphate = RNA(n+1) + diphosphate</text>
        <dbReference type="Rhea" id="RHEA:21248"/>
        <dbReference type="Rhea" id="RHEA-COMP:14527"/>
        <dbReference type="Rhea" id="RHEA-COMP:17342"/>
        <dbReference type="ChEBI" id="CHEBI:33019"/>
        <dbReference type="ChEBI" id="CHEBI:61557"/>
        <dbReference type="ChEBI" id="CHEBI:140395"/>
        <dbReference type="EC" id="2.7.7.6"/>
    </reaction>
</comment>
<gene>
    <name evidence="8 11" type="primary">rpoC2</name>
</gene>
<proteinExistence type="inferred from homology"/>
<comment type="subunit">
    <text evidence="8">In plastids the minimal PEP RNA polymerase catalytic core is composed of four subunits: alpha, beta, beta', and beta''. When a (nuclear-encoded) sigma factor is associated with the core the holoenzyme is formed, which can initiate transcription.</text>
</comment>
<keyword evidence="2 11" id="KW-0934">Plastid</keyword>
<dbReference type="SUPFAM" id="SSF64484">
    <property type="entry name" value="beta and beta-prime subunits of DNA dependent RNA-polymerase"/>
    <property type="match status" value="1"/>
</dbReference>
<dbReference type="Pfam" id="PF05000">
    <property type="entry name" value="RNA_pol_Rpb1_4"/>
    <property type="match status" value="1"/>
</dbReference>
<dbReference type="EC" id="2.7.7.6" evidence="8"/>
<dbReference type="FunFam" id="1.10.132.30:FF:000002">
    <property type="entry name" value="DNA-directed RNA polymerase subunit beta"/>
    <property type="match status" value="1"/>
</dbReference>
<keyword evidence="6 8" id="KW-0862">Zinc</keyword>
<dbReference type="HAMAP" id="MF_01324">
    <property type="entry name" value="RNApol_bact_RpoC2"/>
    <property type="match status" value="1"/>
</dbReference>
<comment type="function">
    <text evidence="8">DNA-dependent RNA polymerase catalyzes the transcription of DNA into RNA using the four ribonucleoside triphosphates as substrates.</text>
</comment>
<feature type="binding site" evidence="8">
    <location>
        <position position="294"/>
    </location>
    <ligand>
        <name>Zn(2+)</name>
        <dbReference type="ChEBI" id="CHEBI:29105"/>
    </ligand>
</feature>
<comment type="subcellular location">
    <subcellularLocation>
        <location evidence="8">Plastid</location>
        <location evidence="8">Chloroplast</location>
    </subcellularLocation>
</comment>
<dbReference type="CDD" id="cd02655">
    <property type="entry name" value="RNAP_beta'_C"/>
    <property type="match status" value="1"/>
</dbReference>
<dbReference type="NCBIfam" id="TIGR02388">
    <property type="entry name" value="rpoC2_cyan"/>
    <property type="match status" value="1"/>
</dbReference>
<evidence type="ECO:0000259" key="9">
    <source>
        <dbReference type="Pfam" id="PF04998"/>
    </source>
</evidence>
<dbReference type="InterPro" id="IPR012756">
    <property type="entry name" value="DNA-dir_RpoC2_beta_pp"/>
</dbReference>
<reference evidence="11" key="1">
    <citation type="submission" date="2014-03" db="EMBL/GenBank/DDBJ databases">
        <authorList>
            <person name="Ming-Che M.-C."/>
            <person name="Chen J.J.W."/>
            <person name="Huang Y.-T."/>
            <person name="Chan M.-T."/>
            <person name="Daniell H."/>
            <person name="Albert V.A."/>
            <person name="Hsu C.-T."/>
            <person name="Chang W.-J."/>
            <person name="Liao D.-C."/>
            <person name="Wu F.-H."/>
            <person name="Lin S.-Y."/>
            <person name="Liao C.-F."/>
            <person name="Chen C.-Y."/>
            <person name="Lin C.-S."/>
        </authorList>
    </citation>
    <scope>NUCLEOTIDE SEQUENCE</scope>
</reference>
<dbReference type="GO" id="GO:0003899">
    <property type="term" value="F:DNA-directed RNA polymerase activity"/>
    <property type="evidence" value="ECO:0007669"/>
    <property type="project" value="UniProtKB-UniRule"/>
</dbReference>
<evidence type="ECO:0000256" key="4">
    <source>
        <dbReference type="ARBA" id="ARBA00022695"/>
    </source>
</evidence>
<keyword evidence="4 8" id="KW-0548">Nucleotidyltransferase</keyword>
<dbReference type="GO" id="GO:0003677">
    <property type="term" value="F:DNA binding"/>
    <property type="evidence" value="ECO:0007669"/>
    <property type="project" value="UniProtKB-UniRule"/>
</dbReference>
<geneLocation type="chloroplast" evidence="11"/>
<feature type="domain" description="RNA polymerase Rpb1" evidence="9">
    <location>
        <begin position="1188"/>
        <end position="1274"/>
    </location>
</feature>